<organism evidence="1 2">
    <name type="scientific">Seleniivibrio woodruffii</name>
    <dbReference type="NCBI Taxonomy" id="1078050"/>
    <lineage>
        <taxon>Bacteria</taxon>
        <taxon>Pseudomonadati</taxon>
        <taxon>Deferribacterota</taxon>
        <taxon>Deferribacteres</taxon>
        <taxon>Deferribacterales</taxon>
        <taxon>Geovibrionaceae</taxon>
        <taxon>Seleniivibrio</taxon>
    </lineage>
</organism>
<dbReference type="EMBL" id="SMGG01000004">
    <property type="protein sequence ID" value="TCK60549.1"/>
    <property type="molecule type" value="Genomic_DNA"/>
</dbReference>
<evidence type="ECO:0000313" key="1">
    <source>
        <dbReference type="EMBL" id="TCK60549.1"/>
    </source>
</evidence>
<proteinExistence type="predicted"/>
<keyword evidence="2" id="KW-1185">Reference proteome</keyword>
<name>A0A4R1KBK6_9BACT</name>
<evidence type="ECO:0000313" key="2">
    <source>
        <dbReference type="Proteomes" id="UP000294614"/>
    </source>
</evidence>
<protein>
    <submittedName>
        <fullName evidence="1">Uncharacterized protein</fullName>
    </submittedName>
</protein>
<dbReference type="OrthoDB" id="9806794at2"/>
<comment type="caution">
    <text evidence="1">The sequence shown here is derived from an EMBL/GenBank/DDBJ whole genome shotgun (WGS) entry which is preliminary data.</text>
</comment>
<gene>
    <name evidence="1" type="ORF">C8D98_1426</name>
</gene>
<sequence>MKPEICPFCGEKRLEELEPTEIMVDNSLWVIHHYECQFCTEVFDKIIPEGELEYDIDEEADIYGDTDEKRFRN</sequence>
<accession>A0A4R1KBK6</accession>
<dbReference type="AlphaFoldDB" id="A0A4R1KBK6"/>
<dbReference type="RefSeq" id="WP_132873928.1">
    <property type="nucleotide sequence ID" value="NZ_JAJUHT010000012.1"/>
</dbReference>
<dbReference type="Proteomes" id="UP000294614">
    <property type="component" value="Unassembled WGS sequence"/>
</dbReference>
<reference evidence="1 2" key="1">
    <citation type="submission" date="2019-03" db="EMBL/GenBank/DDBJ databases">
        <title>Genomic Encyclopedia of Type Strains, Phase IV (KMG-IV): sequencing the most valuable type-strain genomes for metagenomic binning, comparative biology and taxonomic classification.</title>
        <authorList>
            <person name="Goeker M."/>
        </authorList>
    </citation>
    <scope>NUCLEOTIDE SEQUENCE [LARGE SCALE GENOMIC DNA]</scope>
    <source>
        <strain evidence="1 2">DSM 24984</strain>
    </source>
</reference>